<name>A0A8H4AP09_GIGMA</name>
<sequence length="327" mass="38873">MKDAVLIVSENYELPENLQEQLENAIGEVKKLPEILDHQEYFQVFQEYLKKIEDPLNYFKDYFQDFQEYLQKIKDPLNYFKDFDEKALKIDDLNQIIDLKFVILSCLATLKTTGIFLLVEKLKNNDLESISNEINLKVGEIDKNLPEWINCCTKITNKFEDLSNFISKIEDSHLFFAIQEEILTKIADKKTNLRRMSEEIKPKRFFSNSKEKKKIQKEIYSNFLQIIGLKLVYDLATELEYATNRLKFLDIQKILDTIELWKKLSDELQLSEELLKSFEKSELYAKEYYLDYLVESLTEIGCSINNFCKQIIDEKFVKDQIIQENYL</sequence>
<accession>A0A8H4AP09</accession>
<evidence type="ECO:0000313" key="1">
    <source>
        <dbReference type="EMBL" id="KAF0519078.1"/>
    </source>
</evidence>
<dbReference type="Proteomes" id="UP000439903">
    <property type="component" value="Unassembled WGS sequence"/>
</dbReference>
<reference evidence="1 2" key="1">
    <citation type="journal article" date="2019" name="Environ. Microbiol.">
        <title>At the nexus of three kingdoms: the genome of the mycorrhizal fungus Gigaspora margarita provides insights into plant, endobacterial and fungal interactions.</title>
        <authorList>
            <person name="Venice F."/>
            <person name="Ghignone S."/>
            <person name="Salvioli di Fossalunga A."/>
            <person name="Amselem J."/>
            <person name="Novero M."/>
            <person name="Xianan X."/>
            <person name="Sedzielewska Toro K."/>
            <person name="Morin E."/>
            <person name="Lipzen A."/>
            <person name="Grigoriev I.V."/>
            <person name="Henrissat B."/>
            <person name="Martin F.M."/>
            <person name="Bonfante P."/>
        </authorList>
    </citation>
    <scope>NUCLEOTIDE SEQUENCE [LARGE SCALE GENOMIC DNA]</scope>
    <source>
        <strain evidence="1 2">BEG34</strain>
    </source>
</reference>
<evidence type="ECO:0000313" key="2">
    <source>
        <dbReference type="Proteomes" id="UP000439903"/>
    </source>
</evidence>
<protein>
    <submittedName>
        <fullName evidence="1">Uncharacterized protein</fullName>
    </submittedName>
</protein>
<dbReference type="OrthoDB" id="2436660at2759"/>
<dbReference type="EMBL" id="WTPW01000367">
    <property type="protein sequence ID" value="KAF0519078.1"/>
    <property type="molecule type" value="Genomic_DNA"/>
</dbReference>
<keyword evidence="2" id="KW-1185">Reference proteome</keyword>
<comment type="caution">
    <text evidence="1">The sequence shown here is derived from an EMBL/GenBank/DDBJ whole genome shotgun (WGS) entry which is preliminary data.</text>
</comment>
<gene>
    <name evidence="1" type="ORF">F8M41_016685</name>
</gene>
<dbReference type="AlphaFoldDB" id="A0A8H4AP09"/>
<organism evidence="1 2">
    <name type="scientific">Gigaspora margarita</name>
    <dbReference type="NCBI Taxonomy" id="4874"/>
    <lineage>
        <taxon>Eukaryota</taxon>
        <taxon>Fungi</taxon>
        <taxon>Fungi incertae sedis</taxon>
        <taxon>Mucoromycota</taxon>
        <taxon>Glomeromycotina</taxon>
        <taxon>Glomeromycetes</taxon>
        <taxon>Diversisporales</taxon>
        <taxon>Gigasporaceae</taxon>
        <taxon>Gigaspora</taxon>
    </lineage>
</organism>
<proteinExistence type="predicted"/>